<feature type="region of interest" description="Disordered" evidence="1">
    <location>
        <begin position="39"/>
        <end position="87"/>
    </location>
</feature>
<evidence type="ECO:0000256" key="1">
    <source>
        <dbReference type="SAM" id="MobiDB-lite"/>
    </source>
</evidence>
<evidence type="ECO:0000313" key="2">
    <source>
        <dbReference type="EMBL" id="KAH3739272.1"/>
    </source>
</evidence>
<sequence>MWHNSKYYSIEVKYKKNDSKGKQKLNILWENTTASQFTVNPESDSTINIPNSPSENASLCSPGGVSEQASDEHLPLLDSDSLPFVAS</sequence>
<comment type="caution">
    <text evidence="2">The sequence shown here is derived from an EMBL/GenBank/DDBJ whole genome shotgun (WGS) entry which is preliminary data.</text>
</comment>
<dbReference type="Proteomes" id="UP000828390">
    <property type="component" value="Unassembled WGS sequence"/>
</dbReference>
<feature type="compositionally biased region" description="Polar residues" evidence="1">
    <location>
        <begin position="39"/>
        <end position="59"/>
    </location>
</feature>
<accession>A0A9D4D6Y4</accession>
<name>A0A9D4D6Y4_DREPO</name>
<protein>
    <submittedName>
        <fullName evidence="2">Uncharacterized protein</fullName>
    </submittedName>
</protein>
<keyword evidence="3" id="KW-1185">Reference proteome</keyword>
<organism evidence="2 3">
    <name type="scientific">Dreissena polymorpha</name>
    <name type="common">Zebra mussel</name>
    <name type="synonym">Mytilus polymorpha</name>
    <dbReference type="NCBI Taxonomy" id="45954"/>
    <lineage>
        <taxon>Eukaryota</taxon>
        <taxon>Metazoa</taxon>
        <taxon>Spiralia</taxon>
        <taxon>Lophotrochozoa</taxon>
        <taxon>Mollusca</taxon>
        <taxon>Bivalvia</taxon>
        <taxon>Autobranchia</taxon>
        <taxon>Heteroconchia</taxon>
        <taxon>Euheterodonta</taxon>
        <taxon>Imparidentia</taxon>
        <taxon>Neoheterodontei</taxon>
        <taxon>Myida</taxon>
        <taxon>Dreissenoidea</taxon>
        <taxon>Dreissenidae</taxon>
        <taxon>Dreissena</taxon>
    </lineage>
</organism>
<reference evidence="2" key="2">
    <citation type="submission" date="2020-11" db="EMBL/GenBank/DDBJ databases">
        <authorList>
            <person name="McCartney M.A."/>
            <person name="Auch B."/>
            <person name="Kono T."/>
            <person name="Mallez S."/>
            <person name="Becker A."/>
            <person name="Gohl D.M."/>
            <person name="Silverstein K.A.T."/>
            <person name="Koren S."/>
            <person name="Bechman K.B."/>
            <person name="Herman A."/>
            <person name="Abrahante J.E."/>
            <person name="Garbe J."/>
        </authorList>
    </citation>
    <scope>NUCLEOTIDE SEQUENCE</scope>
    <source>
        <strain evidence="2">Duluth1</strain>
        <tissue evidence="2">Whole animal</tissue>
    </source>
</reference>
<dbReference type="EMBL" id="JAIWYP010000011">
    <property type="protein sequence ID" value="KAH3739272.1"/>
    <property type="molecule type" value="Genomic_DNA"/>
</dbReference>
<reference evidence="2" key="1">
    <citation type="journal article" date="2019" name="bioRxiv">
        <title>The Genome of the Zebra Mussel, Dreissena polymorpha: A Resource for Invasive Species Research.</title>
        <authorList>
            <person name="McCartney M.A."/>
            <person name="Auch B."/>
            <person name="Kono T."/>
            <person name="Mallez S."/>
            <person name="Zhang Y."/>
            <person name="Obille A."/>
            <person name="Becker A."/>
            <person name="Abrahante J.E."/>
            <person name="Garbe J."/>
            <person name="Badalamenti J.P."/>
            <person name="Herman A."/>
            <person name="Mangelson H."/>
            <person name="Liachko I."/>
            <person name="Sullivan S."/>
            <person name="Sone E.D."/>
            <person name="Koren S."/>
            <person name="Silverstein K.A.T."/>
            <person name="Beckman K.B."/>
            <person name="Gohl D.M."/>
        </authorList>
    </citation>
    <scope>NUCLEOTIDE SEQUENCE</scope>
    <source>
        <strain evidence="2">Duluth1</strain>
        <tissue evidence="2">Whole animal</tissue>
    </source>
</reference>
<proteinExistence type="predicted"/>
<gene>
    <name evidence="2" type="ORF">DPMN_045922</name>
</gene>
<evidence type="ECO:0000313" key="3">
    <source>
        <dbReference type="Proteomes" id="UP000828390"/>
    </source>
</evidence>
<dbReference type="AlphaFoldDB" id="A0A9D4D6Y4"/>